<feature type="transmembrane region" description="Helical" evidence="1">
    <location>
        <begin position="16"/>
        <end position="35"/>
    </location>
</feature>
<comment type="caution">
    <text evidence="3">The sequence shown here is derived from an EMBL/GenBank/DDBJ whole genome shotgun (WGS) entry which is preliminary data.</text>
</comment>
<protein>
    <recommendedName>
        <fullName evidence="2">DUF8144 domain-containing protein</fullName>
    </recommendedName>
</protein>
<dbReference type="EMBL" id="JBHSFA010000007">
    <property type="protein sequence ID" value="MFC4542913.1"/>
    <property type="molecule type" value="Genomic_DNA"/>
</dbReference>
<keyword evidence="4" id="KW-1185">Reference proteome</keyword>
<keyword evidence="1" id="KW-0812">Transmembrane</keyword>
<dbReference type="Proteomes" id="UP001595898">
    <property type="component" value="Unassembled WGS sequence"/>
</dbReference>
<proteinExistence type="predicted"/>
<evidence type="ECO:0000313" key="3">
    <source>
        <dbReference type="EMBL" id="MFC4542913.1"/>
    </source>
</evidence>
<dbReference type="InterPro" id="IPR058457">
    <property type="entry name" value="DUF8144"/>
</dbReference>
<reference evidence="3 4" key="1">
    <citation type="journal article" date="2019" name="Int. J. Syst. Evol. Microbiol.">
        <title>The Global Catalogue of Microorganisms (GCM) 10K type strain sequencing project: providing services to taxonomists for standard genome sequencing and annotation.</title>
        <authorList>
            <consortium name="The Broad Institute Genomics Platform"/>
            <consortium name="The Broad Institute Genome Sequencing Center for Infectious Disease"/>
            <person name="Wu L."/>
            <person name="Ma J."/>
        </authorList>
    </citation>
    <scope>NUCLEOTIDE SEQUENCE [LARGE SCALE GENOMIC DNA]</scope>
    <source>
        <strain evidence="3 4">WLHS5</strain>
    </source>
</reference>
<feature type="domain" description="DUF8144" evidence="2">
    <location>
        <begin position="1"/>
        <end position="63"/>
    </location>
</feature>
<name>A0ABD5PR40_9EURY</name>
<keyword evidence="1" id="KW-0472">Membrane</keyword>
<dbReference type="RefSeq" id="WP_250140400.1">
    <property type="nucleotide sequence ID" value="NZ_JALIQP010000002.1"/>
</dbReference>
<dbReference type="Pfam" id="PF26469">
    <property type="entry name" value="DUF8144"/>
    <property type="match status" value="1"/>
</dbReference>
<evidence type="ECO:0000313" key="4">
    <source>
        <dbReference type="Proteomes" id="UP001595898"/>
    </source>
</evidence>
<sequence>MSNTTIVDFIEEWQTGFFLMLGSLIAGSIGGVLFGQVGLNTIGGFVVGVLLTFLGASYVLYGR</sequence>
<organism evidence="3 4">
    <name type="scientific">Halosolutus amylolyticus</name>
    <dbReference type="NCBI Taxonomy" id="2932267"/>
    <lineage>
        <taxon>Archaea</taxon>
        <taxon>Methanobacteriati</taxon>
        <taxon>Methanobacteriota</taxon>
        <taxon>Stenosarchaea group</taxon>
        <taxon>Halobacteria</taxon>
        <taxon>Halobacteriales</taxon>
        <taxon>Natrialbaceae</taxon>
        <taxon>Halosolutus</taxon>
    </lineage>
</organism>
<feature type="transmembrane region" description="Helical" evidence="1">
    <location>
        <begin position="41"/>
        <end position="61"/>
    </location>
</feature>
<keyword evidence="1" id="KW-1133">Transmembrane helix</keyword>
<evidence type="ECO:0000259" key="2">
    <source>
        <dbReference type="Pfam" id="PF26469"/>
    </source>
</evidence>
<evidence type="ECO:0000256" key="1">
    <source>
        <dbReference type="SAM" id="Phobius"/>
    </source>
</evidence>
<dbReference type="AlphaFoldDB" id="A0ABD5PR40"/>
<accession>A0ABD5PR40</accession>
<gene>
    <name evidence="3" type="ORF">ACFO5R_13375</name>
</gene>